<dbReference type="EMBL" id="RBXR01000001">
    <property type="protein sequence ID" value="RKT69189.1"/>
    <property type="molecule type" value="Genomic_DNA"/>
</dbReference>
<gene>
    <name evidence="1" type="ORF">DFJ66_2385</name>
</gene>
<keyword evidence="2" id="KW-1185">Reference proteome</keyword>
<dbReference type="OrthoDB" id="3696827at2"/>
<proteinExistence type="predicted"/>
<name>A0A495X6M9_9PSEU</name>
<organism evidence="1 2">
    <name type="scientific">Saccharothrix variisporea</name>
    <dbReference type="NCBI Taxonomy" id="543527"/>
    <lineage>
        <taxon>Bacteria</taxon>
        <taxon>Bacillati</taxon>
        <taxon>Actinomycetota</taxon>
        <taxon>Actinomycetes</taxon>
        <taxon>Pseudonocardiales</taxon>
        <taxon>Pseudonocardiaceae</taxon>
        <taxon>Saccharothrix</taxon>
    </lineage>
</organism>
<sequence>MIDIQLVVTVAVVVLMLDGGLRPPVGRVFSWPMYAWTTAALVRIEVRDRLSGRRTPVNPYDDFPPGEFIIPPDLLDLYLDYLRERRGDVVCAGHLYGHFGELEVEVGDPRVASGES</sequence>
<accession>A0A495X6M9</accession>
<comment type="caution">
    <text evidence="1">The sequence shown here is derived from an EMBL/GenBank/DDBJ whole genome shotgun (WGS) entry which is preliminary data.</text>
</comment>
<reference evidence="1 2" key="1">
    <citation type="submission" date="2018-10" db="EMBL/GenBank/DDBJ databases">
        <title>Sequencing the genomes of 1000 actinobacteria strains.</title>
        <authorList>
            <person name="Klenk H.-P."/>
        </authorList>
    </citation>
    <scope>NUCLEOTIDE SEQUENCE [LARGE SCALE GENOMIC DNA]</scope>
    <source>
        <strain evidence="1 2">DSM 43911</strain>
    </source>
</reference>
<dbReference type="AlphaFoldDB" id="A0A495X6M9"/>
<evidence type="ECO:0000313" key="2">
    <source>
        <dbReference type="Proteomes" id="UP000272729"/>
    </source>
</evidence>
<evidence type="ECO:0000313" key="1">
    <source>
        <dbReference type="EMBL" id="RKT69189.1"/>
    </source>
</evidence>
<dbReference type="Proteomes" id="UP000272729">
    <property type="component" value="Unassembled WGS sequence"/>
</dbReference>
<protein>
    <submittedName>
        <fullName evidence="1">Uncharacterized protein</fullName>
    </submittedName>
</protein>
<dbReference type="RefSeq" id="WP_121220746.1">
    <property type="nucleotide sequence ID" value="NZ_JBIUBA010000002.1"/>
</dbReference>